<sequence>MLPHTAIRVKTLNVNNKILLGIEIELPNSPPLVVIRGDRGFIMCGFLDLTIAEKFKLVAAKVRGVNSVEEMLEKEIEEASIEAVKLGLKPGVRVKEVLNQL</sequence>
<protein>
    <submittedName>
        <fullName evidence="1">DUF1805 domain-containing protein</fullName>
    </submittedName>
</protein>
<accession>A0A7J3KHW9</accession>
<dbReference type="InterPro" id="IPR036493">
    <property type="entry name" value="YunC_sf"/>
</dbReference>
<comment type="caution">
    <text evidence="1">The sequence shown here is derived from an EMBL/GenBank/DDBJ whole genome shotgun (WGS) entry which is preliminary data.</text>
</comment>
<dbReference type="InterPro" id="IPR014931">
    <property type="entry name" value="DUF1805"/>
</dbReference>
<dbReference type="EMBL" id="DTBE01000099">
    <property type="protein sequence ID" value="HGQ59794.1"/>
    <property type="molecule type" value="Genomic_DNA"/>
</dbReference>
<dbReference type="AlphaFoldDB" id="A0A7J3KHW9"/>
<dbReference type="Pfam" id="PF08827">
    <property type="entry name" value="DUF1805"/>
    <property type="match status" value="1"/>
</dbReference>
<name>A0A7J3KHW9_STAMA</name>
<proteinExistence type="predicted"/>
<dbReference type="SUPFAM" id="SSF102891">
    <property type="entry name" value="Hypothetical protein Ta1206"/>
    <property type="match status" value="1"/>
</dbReference>
<evidence type="ECO:0000313" key="1">
    <source>
        <dbReference type="EMBL" id="HGQ59794.1"/>
    </source>
</evidence>
<reference evidence="1" key="1">
    <citation type="journal article" date="2020" name="mSystems">
        <title>Genome- and Community-Level Interaction Insights into Carbon Utilization and Element Cycling Functions of Hydrothermarchaeota in Hydrothermal Sediment.</title>
        <authorList>
            <person name="Zhou Z."/>
            <person name="Liu Y."/>
            <person name="Xu W."/>
            <person name="Pan J."/>
            <person name="Luo Z.H."/>
            <person name="Li M."/>
        </authorList>
    </citation>
    <scope>NUCLEOTIDE SEQUENCE [LARGE SCALE GENOMIC DNA]</scope>
    <source>
        <strain evidence="1">SpSt-638</strain>
    </source>
</reference>
<organism evidence="1">
    <name type="scientific">Staphylothermus marinus</name>
    <dbReference type="NCBI Taxonomy" id="2280"/>
    <lineage>
        <taxon>Archaea</taxon>
        <taxon>Thermoproteota</taxon>
        <taxon>Thermoprotei</taxon>
        <taxon>Desulfurococcales</taxon>
        <taxon>Desulfurococcaceae</taxon>
        <taxon>Staphylothermus</taxon>
    </lineage>
</organism>
<gene>
    <name evidence="1" type="ORF">ENU09_03675</name>
</gene>
<dbReference type="Gene3D" id="3.30.1980.10">
    <property type="entry name" value="Hypothetical protein YunC"/>
    <property type="match status" value="1"/>
</dbReference>